<keyword evidence="3" id="KW-1003">Cell membrane</keyword>
<gene>
    <name evidence="9" type="ORF">DF3PA_110024</name>
</gene>
<feature type="transmembrane region" description="Helical" evidence="8">
    <location>
        <begin position="319"/>
        <end position="342"/>
    </location>
</feature>
<name>A0A564WA17_9PROT</name>
<dbReference type="InterPro" id="IPR014047">
    <property type="entry name" value="Chr_Tranpt_l_chain"/>
</dbReference>
<evidence type="ECO:0000256" key="1">
    <source>
        <dbReference type="ARBA" id="ARBA00004651"/>
    </source>
</evidence>
<evidence type="ECO:0000256" key="8">
    <source>
        <dbReference type="SAM" id="Phobius"/>
    </source>
</evidence>
<feature type="transmembrane region" description="Helical" evidence="8">
    <location>
        <begin position="287"/>
        <end position="307"/>
    </location>
</feature>
<evidence type="ECO:0000256" key="7">
    <source>
        <dbReference type="SAM" id="MobiDB-lite"/>
    </source>
</evidence>
<feature type="transmembrane region" description="Helical" evidence="8">
    <location>
        <begin position="253"/>
        <end position="275"/>
    </location>
</feature>
<evidence type="ECO:0000256" key="5">
    <source>
        <dbReference type="ARBA" id="ARBA00022989"/>
    </source>
</evidence>
<protein>
    <submittedName>
        <fullName evidence="9">Chromate transporter</fullName>
    </submittedName>
</protein>
<dbReference type="GO" id="GO:0015109">
    <property type="term" value="F:chromate transmembrane transporter activity"/>
    <property type="evidence" value="ECO:0007669"/>
    <property type="project" value="InterPro"/>
</dbReference>
<dbReference type="NCBIfam" id="TIGR00937">
    <property type="entry name" value="2A51"/>
    <property type="match status" value="1"/>
</dbReference>
<dbReference type="PANTHER" id="PTHR33567:SF3">
    <property type="entry name" value="CHROMATE ION TRANSPORTER (EUROFUNG)"/>
    <property type="match status" value="1"/>
</dbReference>
<dbReference type="PIRSF" id="PIRSF004810">
    <property type="entry name" value="ChrA"/>
    <property type="match status" value="1"/>
</dbReference>
<organism evidence="9 10">
    <name type="scientific">Candidatus Defluviicoccus seviourii</name>
    <dbReference type="NCBI Taxonomy" id="2565273"/>
    <lineage>
        <taxon>Bacteria</taxon>
        <taxon>Pseudomonadati</taxon>
        <taxon>Pseudomonadota</taxon>
        <taxon>Alphaproteobacteria</taxon>
        <taxon>Rhodospirillales</taxon>
        <taxon>Rhodospirillaceae</taxon>
        <taxon>Defluviicoccus</taxon>
    </lineage>
</organism>
<keyword evidence="5 8" id="KW-1133">Transmembrane helix</keyword>
<dbReference type="Proteomes" id="UP000326641">
    <property type="component" value="Unassembled WGS sequence"/>
</dbReference>
<feature type="transmembrane region" description="Helical" evidence="8">
    <location>
        <begin position="403"/>
        <end position="421"/>
    </location>
</feature>
<reference evidence="9" key="1">
    <citation type="submission" date="2018-11" db="EMBL/GenBank/DDBJ databases">
        <authorList>
            <person name="Onetto C."/>
        </authorList>
    </citation>
    <scope>NUCLEOTIDE SEQUENCE [LARGE SCALE GENOMIC DNA]</scope>
</reference>
<feature type="transmembrane region" description="Helical" evidence="8">
    <location>
        <begin position="95"/>
        <end position="116"/>
    </location>
</feature>
<evidence type="ECO:0000256" key="3">
    <source>
        <dbReference type="ARBA" id="ARBA00022475"/>
    </source>
</evidence>
<comment type="caution">
    <text evidence="9">The sequence shown here is derived from an EMBL/GenBank/DDBJ whole genome shotgun (WGS) entry which is preliminary data.</text>
</comment>
<dbReference type="AlphaFoldDB" id="A0A564WA17"/>
<feature type="transmembrane region" description="Helical" evidence="8">
    <location>
        <begin position="161"/>
        <end position="193"/>
    </location>
</feature>
<dbReference type="Pfam" id="PF02417">
    <property type="entry name" value="Chromate_transp"/>
    <property type="match status" value="2"/>
</dbReference>
<keyword evidence="4 8" id="KW-0812">Transmembrane</keyword>
<evidence type="ECO:0000256" key="2">
    <source>
        <dbReference type="ARBA" id="ARBA00005262"/>
    </source>
</evidence>
<dbReference type="InterPro" id="IPR003370">
    <property type="entry name" value="Chromate_transpt"/>
</dbReference>
<feature type="transmembrane region" description="Helical" evidence="8">
    <location>
        <begin position="26"/>
        <end position="47"/>
    </location>
</feature>
<comment type="subcellular location">
    <subcellularLocation>
        <location evidence="1">Cell membrane</location>
        <topology evidence="1">Multi-pass membrane protein</topology>
    </subcellularLocation>
</comment>
<feature type="transmembrane region" description="Helical" evidence="8">
    <location>
        <begin position="354"/>
        <end position="372"/>
    </location>
</feature>
<dbReference type="GO" id="GO:0005886">
    <property type="term" value="C:plasma membrane"/>
    <property type="evidence" value="ECO:0007669"/>
    <property type="project" value="UniProtKB-SubCell"/>
</dbReference>
<feature type="transmembrane region" description="Helical" evidence="8">
    <location>
        <begin position="220"/>
        <end position="241"/>
    </location>
</feature>
<evidence type="ECO:0000313" key="10">
    <source>
        <dbReference type="Proteomes" id="UP000326641"/>
    </source>
</evidence>
<evidence type="ECO:0000313" key="9">
    <source>
        <dbReference type="EMBL" id="VUX45290.1"/>
    </source>
</evidence>
<sequence>MSSPAEAEAETSEGPSGGREGNWGEVLRAFLILGVTSFGGPVAHIGYFREAFVVRRRWLSERAYADLVALCQFLPGPASSQIGVAIGLARAGMKGAFAAWAAFTLPSALLMVLFAYGTGWIGAAAGTGWLRGVKVVAVAVVAQAVLTMARSLCPDRTRAGFAVAAAALTLLLPGWGAQIGVIAGGGVLGLLLLRGKGTGTDEVEPDGGSQLAGSLRPRQAAGALIAFFSLLALLPALAAAAGGSQTLSALAGFYRAGALVFGGGHVVLPLLDAVVVAPGRISSDAFLAGYGAAQAVPGPLFSFAAYLGTLLAPGAAGLASAALCLGALYLPSFLVLFGTLPFWQRLRQRRQAQAALSGINAAVVGLLLAALYDPVWVAGVHNRADAALVFVCLLLLEGWRLPSWAVVGVGALAGTGLAMAGL</sequence>
<evidence type="ECO:0000256" key="6">
    <source>
        <dbReference type="ARBA" id="ARBA00023136"/>
    </source>
</evidence>
<feature type="region of interest" description="Disordered" evidence="7">
    <location>
        <begin position="1"/>
        <end position="20"/>
    </location>
</feature>
<comment type="similarity">
    <text evidence="2">Belongs to the chromate ion transporter (CHR) (TC 2.A.51) family.</text>
</comment>
<dbReference type="EMBL" id="UXAT02000003">
    <property type="protein sequence ID" value="VUX45290.1"/>
    <property type="molecule type" value="Genomic_DNA"/>
</dbReference>
<keyword evidence="6 8" id="KW-0472">Membrane</keyword>
<accession>A0A564WA17</accession>
<dbReference type="PANTHER" id="PTHR33567">
    <property type="entry name" value="CHROMATE ION TRANSPORTER (EUROFUNG)"/>
    <property type="match status" value="1"/>
</dbReference>
<evidence type="ECO:0000256" key="4">
    <source>
        <dbReference type="ARBA" id="ARBA00022692"/>
    </source>
</evidence>
<keyword evidence="10" id="KW-1185">Reference proteome</keyword>
<proteinExistence type="inferred from homology"/>